<organism evidence="2 3">
    <name type="scientific">Paramecium sonneborni</name>
    <dbReference type="NCBI Taxonomy" id="65129"/>
    <lineage>
        <taxon>Eukaryota</taxon>
        <taxon>Sar</taxon>
        <taxon>Alveolata</taxon>
        <taxon>Ciliophora</taxon>
        <taxon>Intramacronucleata</taxon>
        <taxon>Oligohymenophorea</taxon>
        <taxon>Peniculida</taxon>
        <taxon>Parameciidae</taxon>
        <taxon>Paramecium</taxon>
    </lineage>
</organism>
<sequence>MQGLLQLMIAVMILLVQQDVINDYLDVLIEAIVILVVNLDHALNTQMQIYQIQPLKHNTVIGYEIVQYNKFCSNFFQSSPSFYQFVQLGMFCKINSHLKIVKIKLYKLAINQLRQ</sequence>
<proteinExistence type="predicted"/>
<reference evidence="2" key="1">
    <citation type="submission" date="2021-01" db="EMBL/GenBank/DDBJ databases">
        <authorList>
            <consortium name="Genoscope - CEA"/>
            <person name="William W."/>
        </authorList>
    </citation>
    <scope>NUCLEOTIDE SEQUENCE</scope>
</reference>
<dbReference type="AlphaFoldDB" id="A0A8S1RMJ3"/>
<evidence type="ECO:0000313" key="3">
    <source>
        <dbReference type="Proteomes" id="UP000692954"/>
    </source>
</evidence>
<dbReference type="EMBL" id="CAJJDN010000220">
    <property type="protein sequence ID" value="CAD8129386.1"/>
    <property type="molecule type" value="Genomic_DNA"/>
</dbReference>
<dbReference type="Proteomes" id="UP000692954">
    <property type="component" value="Unassembled WGS sequence"/>
</dbReference>
<evidence type="ECO:0000256" key="1">
    <source>
        <dbReference type="SAM" id="SignalP"/>
    </source>
</evidence>
<comment type="caution">
    <text evidence="2">The sequence shown here is derived from an EMBL/GenBank/DDBJ whole genome shotgun (WGS) entry which is preliminary data.</text>
</comment>
<evidence type="ECO:0008006" key="4">
    <source>
        <dbReference type="Google" id="ProtNLM"/>
    </source>
</evidence>
<gene>
    <name evidence="2" type="ORF">PSON_ATCC_30995.1.T2200013</name>
</gene>
<keyword evidence="1" id="KW-0732">Signal</keyword>
<name>A0A8S1RMJ3_9CILI</name>
<evidence type="ECO:0000313" key="2">
    <source>
        <dbReference type="EMBL" id="CAD8129386.1"/>
    </source>
</evidence>
<feature type="signal peptide" evidence="1">
    <location>
        <begin position="1"/>
        <end position="18"/>
    </location>
</feature>
<protein>
    <recommendedName>
        <fullName evidence="4">Transmembrane protein</fullName>
    </recommendedName>
</protein>
<feature type="chain" id="PRO_5035813313" description="Transmembrane protein" evidence="1">
    <location>
        <begin position="19"/>
        <end position="115"/>
    </location>
</feature>
<accession>A0A8S1RMJ3</accession>
<keyword evidence="3" id="KW-1185">Reference proteome</keyword>